<dbReference type="Proteomes" id="UP000189733">
    <property type="component" value="Unassembled WGS sequence"/>
</dbReference>
<dbReference type="InterPro" id="IPR018490">
    <property type="entry name" value="cNMP-bd_dom_sf"/>
</dbReference>
<organism evidence="2 3">
    <name type="scientific">Desulfobaculum bizertense DSM 18034</name>
    <dbReference type="NCBI Taxonomy" id="1121442"/>
    <lineage>
        <taxon>Bacteria</taxon>
        <taxon>Pseudomonadati</taxon>
        <taxon>Thermodesulfobacteriota</taxon>
        <taxon>Desulfovibrionia</taxon>
        <taxon>Desulfovibrionales</taxon>
        <taxon>Desulfovibrionaceae</taxon>
        <taxon>Desulfobaculum</taxon>
    </lineage>
</organism>
<dbReference type="STRING" id="1121442.SAMN02745702_02500"/>
<dbReference type="CDD" id="cd00038">
    <property type="entry name" value="CAP_ED"/>
    <property type="match status" value="1"/>
</dbReference>
<dbReference type="RefSeq" id="WP_078685781.1">
    <property type="nucleotide sequence ID" value="NZ_FUYA01000009.1"/>
</dbReference>
<evidence type="ECO:0000259" key="1">
    <source>
        <dbReference type="PROSITE" id="PS50042"/>
    </source>
</evidence>
<dbReference type="OrthoDB" id="5420529at2"/>
<dbReference type="InterPro" id="IPR014710">
    <property type="entry name" value="RmlC-like_jellyroll"/>
</dbReference>
<keyword evidence="3" id="KW-1185">Reference proteome</keyword>
<evidence type="ECO:0000313" key="3">
    <source>
        <dbReference type="Proteomes" id="UP000189733"/>
    </source>
</evidence>
<proteinExistence type="predicted"/>
<dbReference type="EMBL" id="FUYA01000009">
    <property type="protein sequence ID" value="SKA79122.1"/>
    <property type="molecule type" value="Genomic_DNA"/>
</dbReference>
<dbReference type="AlphaFoldDB" id="A0A1T4WP41"/>
<evidence type="ECO:0000313" key="2">
    <source>
        <dbReference type="EMBL" id="SKA79122.1"/>
    </source>
</evidence>
<protein>
    <submittedName>
        <fullName evidence="2">Cyclic nucleotide-binding domain-containing protein</fullName>
    </submittedName>
</protein>
<reference evidence="2 3" key="1">
    <citation type="submission" date="2017-02" db="EMBL/GenBank/DDBJ databases">
        <authorList>
            <person name="Peterson S.W."/>
        </authorList>
    </citation>
    <scope>NUCLEOTIDE SEQUENCE [LARGE SCALE GENOMIC DNA]</scope>
    <source>
        <strain evidence="2 3">DSM 18034</strain>
    </source>
</reference>
<gene>
    <name evidence="2" type="ORF">SAMN02745702_02500</name>
</gene>
<accession>A0A1T4WP41</accession>
<dbReference type="InterPro" id="IPR000595">
    <property type="entry name" value="cNMP-bd_dom"/>
</dbReference>
<name>A0A1T4WP41_9BACT</name>
<dbReference type="Pfam" id="PF00027">
    <property type="entry name" value="cNMP_binding"/>
    <property type="match status" value="1"/>
</dbReference>
<dbReference type="SUPFAM" id="SSF51206">
    <property type="entry name" value="cAMP-binding domain-like"/>
    <property type="match status" value="1"/>
</dbReference>
<feature type="domain" description="Cyclic nucleotide-binding" evidence="1">
    <location>
        <begin position="30"/>
        <end position="135"/>
    </location>
</feature>
<dbReference type="PROSITE" id="PS50042">
    <property type="entry name" value="CNMP_BINDING_3"/>
    <property type="match status" value="1"/>
</dbReference>
<dbReference type="Gene3D" id="2.60.120.10">
    <property type="entry name" value="Jelly Rolls"/>
    <property type="match status" value="1"/>
</dbReference>
<dbReference type="SMART" id="SM00100">
    <property type="entry name" value="cNMP"/>
    <property type="match status" value="1"/>
</dbReference>
<sequence>MNSCTDSERKNGDEKCGFERNLEILREIELFSAVPFNSLKAMALLCRVVRYDPQECVFRQGDFDHKAYYLIEGSCELLRKDDGAEHSIGILEAGQVLGAMALLSDVQRLFSLRVVEPLFCLEIDRNKVFNVLLETNGGSAGFLKVLVKRIVHWEDVLLSAQTCESCTLQNVGVSLV</sequence>